<sequence>MIVQRTLLGSGRKWAGPWRIRVDTMAGGTSNLTMTNYMSSSSSSYPILTDWGDGTHTVSKDIVSHTYASDGDYVISHYSLDNFTTALLLAHGGHKNIVEVLDPFPRLPSVGDGYSRTFYNDDYLQTIPPNLFDDNADFITDLGTTFYGIKGGPLHIPAGLFKSLTKLSNIFETFTRSVLDYIPDGLFEGVTTIADADYTFMEAKASYSGNRIFAGCTGLNCISKCFYNAEIPVFGDDIFNGCTGLTDKIAFTFTDIIHVKSVGARTFANCTGITGCAFNFTYSGSFKYPLELGSIGDYTWQNCTALEKTSFFLNRAPKLKVLPSHTFSGCTNLTDLSLMLQNEKDGSALGAMDLYLDCCPKSRHYPLFQGVPDMTATTQRVIHVPSGCTAASITYPNKYTVVADR</sequence>
<dbReference type="InterPro" id="IPR026906">
    <property type="entry name" value="LRR_5"/>
</dbReference>
<dbReference type="Pfam" id="PF13306">
    <property type="entry name" value="LRR_5"/>
    <property type="match status" value="1"/>
</dbReference>
<accession>A0A8S5TPI4</accession>
<protein>
    <submittedName>
        <fullName evidence="2">Leucine-rich repeat protein</fullName>
    </submittedName>
</protein>
<dbReference type="PROSITE" id="PS50093">
    <property type="entry name" value="PKD"/>
    <property type="match status" value="1"/>
</dbReference>
<dbReference type="InterPro" id="IPR032675">
    <property type="entry name" value="LRR_dom_sf"/>
</dbReference>
<dbReference type="PANTHER" id="PTHR45661:SF3">
    <property type="entry name" value="IG-LIKE DOMAIN-CONTAINING PROTEIN"/>
    <property type="match status" value="1"/>
</dbReference>
<dbReference type="EMBL" id="BK032872">
    <property type="protein sequence ID" value="DAF65024.1"/>
    <property type="molecule type" value="Genomic_DNA"/>
</dbReference>
<evidence type="ECO:0000313" key="2">
    <source>
        <dbReference type="EMBL" id="DAF65024.1"/>
    </source>
</evidence>
<organism evidence="2">
    <name type="scientific">Podoviridae sp. ct2iq11</name>
    <dbReference type="NCBI Taxonomy" id="2827720"/>
    <lineage>
        <taxon>Viruses</taxon>
        <taxon>Duplodnaviria</taxon>
        <taxon>Heunggongvirae</taxon>
        <taxon>Uroviricota</taxon>
        <taxon>Caudoviricetes</taxon>
    </lineage>
</organism>
<reference evidence="2" key="1">
    <citation type="journal article" date="2021" name="Proc. Natl. Acad. Sci. U.S.A.">
        <title>A Catalog of Tens of Thousands of Viruses from Human Metagenomes Reveals Hidden Associations with Chronic Diseases.</title>
        <authorList>
            <person name="Tisza M.J."/>
            <person name="Buck C.B."/>
        </authorList>
    </citation>
    <scope>NUCLEOTIDE SEQUENCE</scope>
    <source>
        <strain evidence="2">Ct2iq11</strain>
    </source>
</reference>
<feature type="domain" description="PKD" evidence="1">
    <location>
        <begin position="17"/>
        <end position="76"/>
    </location>
</feature>
<dbReference type="Gene3D" id="3.80.10.10">
    <property type="entry name" value="Ribonuclease Inhibitor"/>
    <property type="match status" value="2"/>
</dbReference>
<name>A0A8S5TPI4_9CAUD</name>
<dbReference type="PANTHER" id="PTHR45661">
    <property type="entry name" value="SURFACE ANTIGEN"/>
    <property type="match status" value="1"/>
</dbReference>
<proteinExistence type="predicted"/>
<evidence type="ECO:0000259" key="1">
    <source>
        <dbReference type="PROSITE" id="PS50093"/>
    </source>
</evidence>
<dbReference type="InterPro" id="IPR000601">
    <property type="entry name" value="PKD_dom"/>
</dbReference>
<dbReference type="InterPro" id="IPR053139">
    <property type="entry name" value="Surface_bspA-like"/>
</dbReference>